<organism evidence="3 4">
    <name type="scientific">Paenibacillus plantiphilus</name>
    <dbReference type="NCBI Taxonomy" id="2905650"/>
    <lineage>
        <taxon>Bacteria</taxon>
        <taxon>Bacillati</taxon>
        <taxon>Bacillota</taxon>
        <taxon>Bacilli</taxon>
        <taxon>Bacillales</taxon>
        <taxon>Paenibacillaceae</taxon>
        <taxon>Paenibacillus</taxon>
    </lineage>
</organism>
<gene>
    <name evidence="3" type="ORF">PAECIP111893_01186</name>
</gene>
<feature type="chain" id="PRO_5045827465" description="Prolow-density lipoprotein receptor-related protein 1-like beta-propeller domain-containing protein" evidence="1">
    <location>
        <begin position="24"/>
        <end position="306"/>
    </location>
</feature>
<dbReference type="InterPro" id="IPR053369">
    <property type="entry name" value="SrfA-induced_signal"/>
</dbReference>
<sequence>MKKSLLLSLMALVLLLGSIPTMAAAAAKSSILIWVGEIKANGGIGVNATTITGKNNTSKQLYKGAASSLAVTGDWVYFLKQDPGSDIDSGNIVRMKKDGSKLTEITKDNKVYSRFFIDGKKIYYSTFDENGVKLRSMNLDGTGSKIVKGKLEHWSYIVTNGTFLYVDTKGDSRLYRAKLDGSGKTAISAKEVDPYDGYKLYDGVLYYSERETAGKGYLIDVSGKNKTTLSSKVSIRPVGFLNQWFYYEEATVDKNGITTAVSLTKVKRDGSQKKTVSKLGNTDQYLGQLNGSLVYMTTAGKVFTIK</sequence>
<feature type="domain" description="Prolow-density lipoprotein receptor-related protein 1-like beta-propeller" evidence="2">
    <location>
        <begin position="54"/>
        <end position="147"/>
    </location>
</feature>
<dbReference type="PANTHER" id="PTHR32256:SF17">
    <property type="entry name" value="EGF-LIKE DOMAIN-CONTAINING PROTEIN"/>
    <property type="match status" value="1"/>
</dbReference>
<dbReference type="SUPFAM" id="SSF69304">
    <property type="entry name" value="Tricorn protease N-terminal domain"/>
    <property type="match status" value="1"/>
</dbReference>
<proteinExistence type="predicted"/>
<keyword evidence="1" id="KW-0732">Signal</keyword>
<feature type="signal peptide" evidence="1">
    <location>
        <begin position="1"/>
        <end position="23"/>
    </location>
</feature>
<evidence type="ECO:0000313" key="3">
    <source>
        <dbReference type="EMBL" id="CAH1198955.1"/>
    </source>
</evidence>
<keyword evidence="4" id="KW-1185">Reference proteome</keyword>
<evidence type="ECO:0000259" key="2">
    <source>
        <dbReference type="Pfam" id="PF16472"/>
    </source>
</evidence>
<protein>
    <recommendedName>
        <fullName evidence="2">Prolow-density lipoprotein receptor-related protein 1-like beta-propeller domain-containing protein</fullName>
    </recommendedName>
</protein>
<evidence type="ECO:0000313" key="4">
    <source>
        <dbReference type="Proteomes" id="UP000838686"/>
    </source>
</evidence>
<dbReference type="EMBL" id="CAKMMF010000005">
    <property type="protein sequence ID" value="CAH1198955.1"/>
    <property type="molecule type" value="Genomic_DNA"/>
</dbReference>
<dbReference type="InterPro" id="IPR032485">
    <property type="entry name" value="LRP1-like_beta_prop"/>
</dbReference>
<reference evidence="3" key="1">
    <citation type="submission" date="2022-01" db="EMBL/GenBank/DDBJ databases">
        <authorList>
            <person name="Criscuolo A."/>
        </authorList>
    </citation>
    <scope>NUCLEOTIDE SEQUENCE</scope>
    <source>
        <strain evidence="3">CIP111893</strain>
    </source>
</reference>
<dbReference type="PANTHER" id="PTHR32256">
    <property type="match status" value="1"/>
</dbReference>
<dbReference type="Proteomes" id="UP000838686">
    <property type="component" value="Unassembled WGS sequence"/>
</dbReference>
<feature type="domain" description="Prolow-density lipoprotein receptor-related protein 1-like beta-propeller" evidence="2">
    <location>
        <begin position="154"/>
        <end position="299"/>
    </location>
</feature>
<comment type="caution">
    <text evidence="3">The sequence shown here is derived from an EMBL/GenBank/DDBJ whole genome shotgun (WGS) entry which is preliminary data.</text>
</comment>
<accession>A0ABN8G3J5</accession>
<dbReference type="RefSeq" id="WP_236339550.1">
    <property type="nucleotide sequence ID" value="NZ_CAKMMF010000005.1"/>
</dbReference>
<dbReference type="Pfam" id="PF16472">
    <property type="entry name" value="DUF5050"/>
    <property type="match status" value="2"/>
</dbReference>
<dbReference type="InterPro" id="IPR011042">
    <property type="entry name" value="6-blade_b-propeller_TolB-like"/>
</dbReference>
<evidence type="ECO:0000256" key="1">
    <source>
        <dbReference type="SAM" id="SignalP"/>
    </source>
</evidence>
<dbReference type="Gene3D" id="2.120.10.30">
    <property type="entry name" value="TolB, C-terminal domain"/>
    <property type="match status" value="1"/>
</dbReference>
<name>A0ABN8G3J5_9BACL</name>